<dbReference type="HOGENOM" id="CLU_839365_0_0_1"/>
<dbReference type="PANTHER" id="PTHR42085">
    <property type="entry name" value="F-BOX DOMAIN-CONTAINING PROTEIN"/>
    <property type="match status" value="1"/>
</dbReference>
<organism evidence="1 2">
    <name type="scientific">Capronia coronata CBS 617.96</name>
    <dbReference type="NCBI Taxonomy" id="1182541"/>
    <lineage>
        <taxon>Eukaryota</taxon>
        <taxon>Fungi</taxon>
        <taxon>Dikarya</taxon>
        <taxon>Ascomycota</taxon>
        <taxon>Pezizomycotina</taxon>
        <taxon>Eurotiomycetes</taxon>
        <taxon>Chaetothyriomycetidae</taxon>
        <taxon>Chaetothyriales</taxon>
        <taxon>Herpotrichiellaceae</taxon>
        <taxon>Capronia</taxon>
    </lineage>
</organism>
<name>W9Z0V0_9EURO</name>
<gene>
    <name evidence="1" type="ORF">A1O1_00320</name>
</gene>
<dbReference type="OrthoDB" id="2951834at2759"/>
<sequence>MKIKDKPSEPTSNSRFLELPVEVRQSILTSVLLPLDRYIYLSPKQSWVELDRAKTLPCPPILLVCRQIHAEAVRLMYLRATVVIYAQPGFLALPSRLPHRKLVRRLDIGIPMAEQNSGLSLGRPKAKIYLPIAPDRLLPQLQSVFPQARDISLTLCAIPPRAVPHMSSLSGATVCDLRALLLHSLLSDKITRIRYQLTDKLSYELFDLGQHGSQELLKERVGRATDLPNLREVEFYFTTPLSKPAHNRPIMWTARTAPASSMTILYRSLRQERGRMRSLGEKLPVVFPQVESLKLCRMLYWRGSITYELIDMGEPEAKAVPKLLKRRSIGW</sequence>
<dbReference type="RefSeq" id="XP_007719430.1">
    <property type="nucleotide sequence ID" value="XM_007721240.1"/>
</dbReference>
<dbReference type="GeneID" id="19155229"/>
<reference evidence="1 2" key="1">
    <citation type="submission" date="2013-03" db="EMBL/GenBank/DDBJ databases">
        <title>The Genome Sequence of Capronia coronata CBS 617.96.</title>
        <authorList>
            <consortium name="The Broad Institute Genomics Platform"/>
            <person name="Cuomo C."/>
            <person name="de Hoog S."/>
            <person name="Gorbushina A."/>
            <person name="Walker B."/>
            <person name="Young S.K."/>
            <person name="Zeng Q."/>
            <person name="Gargeya S."/>
            <person name="Fitzgerald M."/>
            <person name="Haas B."/>
            <person name="Abouelleil A."/>
            <person name="Allen A.W."/>
            <person name="Alvarado L."/>
            <person name="Arachchi H.M."/>
            <person name="Berlin A.M."/>
            <person name="Chapman S.B."/>
            <person name="Gainer-Dewar J."/>
            <person name="Goldberg J."/>
            <person name="Griggs A."/>
            <person name="Gujja S."/>
            <person name="Hansen M."/>
            <person name="Howarth C."/>
            <person name="Imamovic A."/>
            <person name="Ireland A."/>
            <person name="Larimer J."/>
            <person name="McCowan C."/>
            <person name="Murphy C."/>
            <person name="Pearson M."/>
            <person name="Poon T.W."/>
            <person name="Priest M."/>
            <person name="Roberts A."/>
            <person name="Saif S."/>
            <person name="Shea T."/>
            <person name="Sisk P."/>
            <person name="Sykes S."/>
            <person name="Wortman J."/>
            <person name="Nusbaum C."/>
            <person name="Birren B."/>
        </authorList>
    </citation>
    <scope>NUCLEOTIDE SEQUENCE [LARGE SCALE GENOMIC DNA]</scope>
    <source>
        <strain evidence="1 2">CBS 617.96</strain>
    </source>
</reference>
<dbReference type="EMBL" id="AMWN01000001">
    <property type="protein sequence ID" value="EXJ95201.1"/>
    <property type="molecule type" value="Genomic_DNA"/>
</dbReference>
<proteinExistence type="predicted"/>
<keyword evidence="2" id="KW-1185">Reference proteome</keyword>
<dbReference type="Proteomes" id="UP000019484">
    <property type="component" value="Unassembled WGS sequence"/>
</dbReference>
<comment type="caution">
    <text evidence="1">The sequence shown here is derived from an EMBL/GenBank/DDBJ whole genome shotgun (WGS) entry which is preliminary data.</text>
</comment>
<evidence type="ECO:0008006" key="3">
    <source>
        <dbReference type="Google" id="ProtNLM"/>
    </source>
</evidence>
<protein>
    <recommendedName>
        <fullName evidence="3">F-box domain-containing protein</fullName>
    </recommendedName>
</protein>
<accession>W9Z0V0</accession>
<dbReference type="PANTHER" id="PTHR42085:SF2">
    <property type="entry name" value="F-BOX DOMAIN-CONTAINING PROTEIN"/>
    <property type="match status" value="1"/>
</dbReference>
<dbReference type="AlphaFoldDB" id="W9Z0V0"/>
<evidence type="ECO:0000313" key="1">
    <source>
        <dbReference type="EMBL" id="EXJ95201.1"/>
    </source>
</evidence>
<dbReference type="InterPro" id="IPR038883">
    <property type="entry name" value="AN11006-like"/>
</dbReference>
<evidence type="ECO:0000313" key="2">
    <source>
        <dbReference type="Proteomes" id="UP000019484"/>
    </source>
</evidence>